<organism evidence="15 16">
    <name type="scientific">Pyrocoelia pectoralis</name>
    <dbReference type="NCBI Taxonomy" id="417401"/>
    <lineage>
        <taxon>Eukaryota</taxon>
        <taxon>Metazoa</taxon>
        <taxon>Ecdysozoa</taxon>
        <taxon>Arthropoda</taxon>
        <taxon>Hexapoda</taxon>
        <taxon>Insecta</taxon>
        <taxon>Pterygota</taxon>
        <taxon>Neoptera</taxon>
        <taxon>Endopterygota</taxon>
        <taxon>Coleoptera</taxon>
        <taxon>Polyphaga</taxon>
        <taxon>Elateriformia</taxon>
        <taxon>Elateroidea</taxon>
        <taxon>Lampyridae</taxon>
        <taxon>Lampyrinae</taxon>
        <taxon>Pyrocoelia</taxon>
    </lineage>
</organism>
<evidence type="ECO:0000256" key="12">
    <source>
        <dbReference type="ARBA" id="ARBA00023136"/>
    </source>
</evidence>
<reference evidence="15 16" key="1">
    <citation type="journal article" date="2024" name="Insects">
        <title>An Improved Chromosome-Level Genome Assembly of the Firefly Pyrocoelia pectoralis.</title>
        <authorList>
            <person name="Fu X."/>
            <person name="Meyer-Rochow V.B."/>
            <person name="Ballantyne L."/>
            <person name="Zhu X."/>
        </authorList>
    </citation>
    <scope>NUCLEOTIDE SEQUENCE [LARGE SCALE GENOMIC DNA]</scope>
    <source>
        <strain evidence="15">XCY_ONT2</strain>
    </source>
</reference>
<dbReference type="GO" id="GO:0005789">
    <property type="term" value="C:endoplasmic reticulum membrane"/>
    <property type="evidence" value="ECO:0007669"/>
    <property type="project" value="UniProtKB-SubCell"/>
</dbReference>
<evidence type="ECO:0000256" key="1">
    <source>
        <dbReference type="ARBA" id="ARBA00001971"/>
    </source>
</evidence>
<dbReference type="CDD" id="cd11056">
    <property type="entry name" value="CYP6-like"/>
    <property type="match status" value="1"/>
</dbReference>
<evidence type="ECO:0000256" key="7">
    <source>
        <dbReference type="ARBA" id="ARBA00022824"/>
    </source>
</evidence>
<keyword evidence="8" id="KW-0492">Microsome</keyword>
<keyword evidence="5 13" id="KW-0349">Heme</keyword>
<dbReference type="EMBL" id="JAVRBK010000005">
    <property type="protein sequence ID" value="KAK5644027.1"/>
    <property type="molecule type" value="Genomic_DNA"/>
</dbReference>
<dbReference type="InterPro" id="IPR017972">
    <property type="entry name" value="Cyt_P450_CS"/>
</dbReference>
<evidence type="ECO:0008006" key="17">
    <source>
        <dbReference type="Google" id="ProtNLM"/>
    </source>
</evidence>
<evidence type="ECO:0000256" key="2">
    <source>
        <dbReference type="ARBA" id="ARBA00004174"/>
    </source>
</evidence>
<dbReference type="GO" id="GO:0004497">
    <property type="term" value="F:monooxygenase activity"/>
    <property type="evidence" value="ECO:0007669"/>
    <property type="project" value="UniProtKB-KW"/>
</dbReference>
<dbReference type="Pfam" id="PF00067">
    <property type="entry name" value="p450"/>
    <property type="match status" value="1"/>
</dbReference>
<evidence type="ECO:0000256" key="3">
    <source>
        <dbReference type="ARBA" id="ARBA00004406"/>
    </source>
</evidence>
<keyword evidence="12" id="KW-0472">Membrane</keyword>
<dbReference type="PRINTS" id="PR00463">
    <property type="entry name" value="EP450I"/>
</dbReference>
<keyword evidence="9 14" id="KW-0560">Oxidoreductase</keyword>
<accession>A0AAN7ZHE1</accession>
<dbReference type="PANTHER" id="PTHR24292:SF54">
    <property type="entry name" value="CYP9F3-RELATED"/>
    <property type="match status" value="1"/>
</dbReference>
<evidence type="ECO:0000256" key="9">
    <source>
        <dbReference type="ARBA" id="ARBA00023002"/>
    </source>
</evidence>
<keyword evidence="6 13" id="KW-0479">Metal-binding</keyword>
<dbReference type="Proteomes" id="UP001329430">
    <property type="component" value="Chromosome 5"/>
</dbReference>
<keyword evidence="11 14" id="KW-0503">Monooxygenase</keyword>
<evidence type="ECO:0000256" key="10">
    <source>
        <dbReference type="ARBA" id="ARBA00023004"/>
    </source>
</evidence>
<gene>
    <name evidence="15" type="ORF">RI129_007872</name>
</gene>
<dbReference type="GO" id="GO:0005506">
    <property type="term" value="F:iron ion binding"/>
    <property type="evidence" value="ECO:0007669"/>
    <property type="project" value="InterPro"/>
</dbReference>
<evidence type="ECO:0000256" key="6">
    <source>
        <dbReference type="ARBA" id="ARBA00022723"/>
    </source>
</evidence>
<comment type="caution">
    <text evidence="15">The sequence shown here is derived from an EMBL/GenBank/DDBJ whole genome shotgun (WGS) entry which is preliminary data.</text>
</comment>
<dbReference type="InterPro" id="IPR036396">
    <property type="entry name" value="Cyt_P450_sf"/>
</dbReference>
<evidence type="ECO:0000256" key="13">
    <source>
        <dbReference type="PIRSR" id="PIRSR602401-1"/>
    </source>
</evidence>
<comment type="subcellular location">
    <subcellularLocation>
        <location evidence="3">Endoplasmic reticulum membrane</location>
        <topology evidence="3">Peripheral membrane protein</topology>
    </subcellularLocation>
    <subcellularLocation>
        <location evidence="2">Microsome membrane</location>
        <topology evidence="2">Peripheral membrane protein</topology>
    </subcellularLocation>
</comment>
<dbReference type="PROSITE" id="PS00086">
    <property type="entry name" value="CYTOCHROME_P450"/>
    <property type="match status" value="1"/>
</dbReference>
<feature type="binding site" description="axial binding residue" evidence="13">
    <location>
        <position position="449"/>
    </location>
    <ligand>
        <name>heme</name>
        <dbReference type="ChEBI" id="CHEBI:30413"/>
    </ligand>
    <ligandPart>
        <name>Fe</name>
        <dbReference type="ChEBI" id="CHEBI:18248"/>
    </ligandPart>
</feature>
<dbReference type="InterPro" id="IPR002401">
    <property type="entry name" value="Cyt_P450_E_grp-I"/>
</dbReference>
<evidence type="ECO:0000256" key="5">
    <source>
        <dbReference type="ARBA" id="ARBA00022617"/>
    </source>
</evidence>
<sequence length="503" mass="58631">MWVLIFTTIVVLIIFRLKKVYSYWKDRGVDYVSPLRSFGPFAENILRMNSHSEVLKRIYDEFPNKRYVGFYNIFQPVLIIRDLELVKRICVKDYHVFHSHSEIIPSELDDLWSKHLFNLTDKKLWNNLRTPLRQFFTTNKLKLSFPVIQKVSRNLINYLKTKSKGQPYTLETREIFKRLLNDISANAYFGVNCDAINNGENEFMYMARKAMSISMMSGVKHVIANLFPRLLKSMGAKIYSKEVRTFFTSIIKQSIKMRYENEFRGPDVINTLLQLYDADKSHLDNLSESTVKNITAQAIILYFAGFETTTSTLSMLVYEITLNPDIQTKLYEEIVNTLKGFNGTVSYDAIMAMEYLDNVVKETLRLHTPTSLLDRRAMSDYEIESEDPKEKTLLVKKGTPVWILQKAIHLDPNNFPNPEKFDPDRFSYGNKQNIKNYSHIPFGSGPRSCLGYRHAMVVVKLTITELLLNYELLPTNKTYVKNSSKTYNIIDHGVWVKLNPRMK</sequence>
<keyword evidence="10 13" id="KW-0408">Iron</keyword>
<evidence type="ECO:0000313" key="16">
    <source>
        <dbReference type="Proteomes" id="UP001329430"/>
    </source>
</evidence>
<dbReference type="InterPro" id="IPR050476">
    <property type="entry name" value="Insect_CytP450_Detox"/>
</dbReference>
<keyword evidence="7" id="KW-0256">Endoplasmic reticulum</keyword>
<evidence type="ECO:0000256" key="4">
    <source>
        <dbReference type="ARBA" id="ARBA00010617"/>
    </source>
</evidence>
<dbReference type="SUPFAM" id="SSF48264">
    <property type="entry name" value="Cytochrome P450"/>
    <property type="match status" value="1"/>
</dbReference>
<dbReference type="PANTHER" id="PTHR24292">
    <property type="entry name" value="CYTOCHROME P450"/>
    <property type="match status" value="1"/>
</dbReference>
<keyword evidence="16" id="KW-1185">Reference proteome</keyword>
<dbReference type="InterPro" id="IPR001128">
    <property type="entry name" value="Cyt_P450"/>
</dbReference>
<dbReference type="GO" id="GO:0020037">
    <property type="term" value="F:heme binding"/>
    <property type="evidence" value="ECO:0007669"/>
    <property type="project" value="InterPro"/>
</dbReference>
<evidence type="ECO:0000256" key="11">
    <source>
        <dbReference type="ARBA" id="ARBA00023033"/>
    </source>
</evidence>
<dbReference type="PRINTS" id="PR00385">
    <property type="entry name" value="P450"/>
</dbReference>
<evidence type="ECO:0000256" key="14">
    <source>
        <dbReference type="RuleBase" id="RU000461"/>
    </source>
</evidence>
<dbReference type="GO" id="GO:0016705">
    <property type="term" value="F:oxidoreductase activity, acting on paired donors, with incorporation or reduction of molecular oxygen"/>
    <property type="evidence" value="ECO:0007669"/>
    <property type="project" value="InterPro"/>
</dbReference>
<dbReference type="Gene3D" id="1.10.630.10">
    <property type="entry name" value="Cytochrome P450"/>
    <property type="match status" value="1"/>
</dbReference>
<evidence type="ECO:0000256" key="8">
    <source>
        <dbReference type="ARBA" id="ARBA00022848"/>
    </source>
</evidence>
<comment type="similarity">
    <text evidence="4 14">Belongs to the cytochrome P450 family.</text>
</comment>
<proteinExistence type="inferred from homology"/>
<protein>
    <recommendedName>
        <fullName evidence="17">Cytochrome P450</fullName>
    </recommendedName>
</protein>
<comment type="cofactor">
    <cofactor evidence="1 13">
        <name>heme</name>
        <dbReference type="ChEBI" id="CHEBI:30413"/>
    </cofactor>
</comment>
<name>A0AAN7ZHE1_9COLE</name>
<dbReference type="FunFam" id="1.10.630.10:FF:000042">
    <property type="entry name" value="Cytochrome P450"/>
    <property type="match status" value="1"/>
</dbReference>
<dbReference type="AlphaFoldDB" id="A0AAN7ZHE1"/>
<evidence type="ECO:0000313" key="15">
    <source>
        <dbReference type="EMBL" id="KAK5644027.1"/>
    </source>
</evidence>